<dbReference type="GO" id="GO:0005783">
    <property type="term" value="C:endoplasmic reticulum"/>
    <property type="evidence" value="ECO:0007669"/>
    <property type="project" value="TreeGrafter"/>
</dbReference>
<protein>
    <recommendedName>
        <fullName evidence="1">SAC domain-containing protein</fullName>
    </recommendedName>
</protein>
<feature type="domain" description="SAC" evidence="1">
    <location>
        <begin position="81"/>
        <end position="101"/>
    </location>
</feature>
<evidence type="ECO:0000259" key="1">
    <source>
        <dbReference type="PROSITE" id="PS50275"/>
    </source>
</evidence>
<evidence type="ECO:0000313" key="2">
    <source>
        <dbReference type="EMBL" id="RRT54912.1"/>
    </source>
</evidence>
<dbReference type="AlphaFoldDB" id="A0A426YT62"/>
<dbReference type="Proteomes" id="UP000287651">
    <property type="component" value="Unassembled WGS sequence"/>
</dbReference>
<evidence type="ECO:0000313" key="3">
    <source>
        <dbReference type="Proteomes" id="UP000287651"/>
    </source>
</evidence>
<reference evidence="2 3" key="1">
    <citation type="journal article" date="2014" name="Agronomy (Basel)">
        <title>A Draft Genome Sequence for Ensete ventricosum, the Drought-Tolerant Tree Against Hunger.</title>
        <authorList>
            <person name="Harrison J."/>
            <person name="Moore K.A."/>
            <person name="Paszkiewicz K."/>
            <person name="Jones T."/>
            <person name="Grant M."/>
            <person name="Ambacheew D."/>
            <person name="Muzemil S."/>
            <person name="Studholme D.J."/>
        </authorList>
    </citation>
    <scope>NUCLEOTIDE SEQUENCE [LARGE SCALE GENOMIC DNA]</scope>
</reference>
<proteinExistence type="predicted"/>
<accession>A0A426YT62</accession>
<dbReference type="GO" id="GO:0046856">
    <property type="term" value="P:phosphatidylinositol dephosphorylation"/>
    <property type="evidence" value="ECO:0007669"/>
    <property type="project" value="TreeGrafter"/>
</dbReference>
<gene>
    <name evidence="2" type="ORF">B296_00048811</name>
</gene>
<dbReference type="EMBL" id="AMZH03010350">
    <property type="protein sequence ID" value="RRT54912.1"/>
    <property type="molecule type" value="Genomic_DNA"/>
</dbReference>
<comment type="caution">
    <text evidence="2">The sequence shown here is derived from an EMBL/GenBank/DDBJ whole genome shotgun (WGS) entry which is preliminary data.</text>
</comment>
<name>A0A426YT62_ENSVE</name>
<organism evidence="2 3">
    <name type="scientific">Ensete ventricosum</name>
    <name type="common">Abyssinian banana</name>
    <name type="synonym">Musa ensete</name>
    <dbReference type="NCBI Taxonomy" id="4639"/>
    <lineage>
        <taxon>Eukaryota</taxon>
        <taxon>Viridiplantae</taxon>
        <taxon>Streptophyta</taxon>
        <taxon>Embryophyta</taxon>
        <taxon>Tracheophyta</taxon>
        <taxon>Spermatophyta</taxon>
        <taxon>Magnoliopsida</taxon>
        <taxon>Liliopsida</taxon>
        <taxon>Zingiberales</taxon>
        <taxon>Musaceae</taxon>
        <taxon>Ensete</taxon>
    </lineage>
</organism>
<dbReference type="PANTHER" id="PTHR45662">
    <property type="entry name" value="PHOSPHATIDYLINOSITIDE PHOSPHATASE SAC1"/>
    <property type="match status" value="1"/>
</dbReference>
<dbReference type="GO" id="GO:0043812">
    <property type="term" value="F:phosphatidylinositol-4-phosphate phosphatase activity"/>
    <property type="evidence" value="ECO:0007669"/>
    <property type="project" value="TreeGrafter"/>
</dbReference>
<sequence length="121" mass="14212">LFYVLKFNFILLQADPRFIWNHSLMEELIENKVTDIVTEPKVVERHFRDVMQRYGETIAVDLTDKLSRYLLINTDGEILLEQNGILRVNCVDCLDRTNVTQVCEGNSDLNFLMCSKSWRNL</sequence>
<dbReference type="PROSITE" id="PS50275">
    <property type="entry name" value="SAC"/>
    <property type="match status" value="1"/>
</dbReference>
<feature type="non-terminal residue" evidence="2">
    <location>
        <position position="1"/>
    </location>
</feature>
<dbReference type="PANTHER" id="PTHR45662:SF10">
    <property type="entry name" value="PHOSPHOINOSITIDE PHOSPHATASE SAC8"/>
    <property type="match status" value="1"/>
</dbReference>
<dbReference type="InterPro" id="IPR002013">
    <property type="entry name" value="SAC_dom"/>
</dbReference>